<sequence length="68" mass="6803">MRLSSIAKSIVAGVAAGATAAVTAAQDSVVTTGEGVTIVLAILGAWGITWAVPNRPTSSPTRSLPRDL</sequence>
<dbReference type="Proteomes" id="UP000235943">
    <property type="component" value="Unassembled WGS sequence"/>
</dbReference>
<proteinExistence type="predicted"/>
<evidence type="ECO:0000313" key="4">
    <source>
        <dbReference type="Proteomes" id="UP000235943"/>
    </source>
</evidence>
<feature type="transmembrane region" description="Helical" evidence="1">
    <location>
        <begin position="35"/>
        <end position="52"/>
    </location>
</feature>
<keyword evidence="4" id="KW-1185">Reference proteome</keyword>
<accession>A0A2N8TMT3</accession>
<dbReference type="RefSeq" id="WP_102910589.1">
    <property type="nucleotide sequence ID" value="NZ_POUC01000151.1"/>
</dbReference>
<organism evidence="3 4">
    <name type="scientific">Streptomyces cahuitamycinicus</name>
    <dbReference type="NCBI Taxonomy" id="2070367"/>
    <lineage>
        <taxon>Bacteria</taxon>
        <taxon>Bacillati</taxon>
        <taxon>Actinomycetota</taxon>
        <taxon>Actinomycetes</taxon>
        <taxon>Kitasatosporales</taxon>
        <taxon>Streptomycetaceae</taxon>
        <taxon>Streptomyces</taxon>
    </lineage>
</organism>
<reference evidence="3 4" key="1">
    <citation type="submission" date="2018-01" db="EMBL/GenBank/DDBJ databases">
        <title>Draft genome sequence of Streptomyces sp. 13K301.</title>
        <authorList>
            <person name="Sahin N."/>
            <person name="Saygin H."/>
            <person name="Ay H."/>
        </authorList>
    </citation>
    <scope>NUCLEOTIDE SEQUENCE [LARGE SCALE GENOMIC DNA]</scope>
    <source>
        <strain evidence="3 4">13K301</strain>
    </source>
</reference>
<feature type="chain" id="PRO_5018283117" description="Holin" evidence="2">
    <location>
        <begin position="21"/>
        <end position="68"/>
    </location>
</feature>
<keyword evidence="1" id="KW-1133">Transmembrane helix</keyword>
<dbReference type="EMBL" id="POUC01000151">
    <property type="protein sequence ID" value="PNG20321.1"/>
    <property type="molecule type" value="Genomic_DNA"/>
</dbReference>
<keyword evidence="1" id="KW-0472">Membrane</keyword>
<dbReference type="OrthoDB" id="4335048at2"/>
<dbReference type="AlphaFoldDB" id="A0A2N8TMT3"/>
<name>A0A2N8TMT3_9ACTN</name>
<evidence type="ECO:0000256" key="1">
    <source>
        <dbReference type="SAM" id="Phobius"/>
    </source>
</evidence>
<evidence type="ECO:0008006" key="5">
    <source>
        <dbReference type="Google" id="ProtNLM"/>
    </source>
</evidence>
<evidence type="ECO:0000256" key="2">
    <source>
        <dbReference type="SAM" id="SignalP"/>
    </source>
</evidence>
<protein>
    <recommendedName>
        <fullName evidence="5">Holin</fullName>
    </recommendedName>
</protein>
<keyword evidence="1" id="KW-0812">Transmembrane</keyword>
<gene>
    <name evidence="3" type="ORF">C1J00_20880</name>
</gene>
<keyword evidence="2" id="KW-0732">Signal</keyword>
<comment type="caution">
    <text evidence="3">The sequence shown here is derived from an EMBL/GenBank/DDBJ whole genome shotgun (WGS) entry which is preliminary data.</text>
</comment>
<feature type="signal peptide" evidence="2">
    <location>
        <begin position="1"/>
        <end position="20"/>
    </location>
</feature>
<evidence type="ECO:0000313" key="3">
    <source>
        <dbReference type="EMBL" id="PNG20321.1"/>
    </source>
</evidence>